<name>A0A543AR17_9ACTN</name>
<dbReference type="Pfam" id="PF13302">
    <property type="entry name" value="Acetyltransf_3"/>
    <property type="match status" value="1"/>
</dbReference>
<keyword evidence="2" id="KW-0808">Transferase</keyword>
<protein>
    <submittedName>
        <fullName evidence="2">RimJ/RimL family protein N-acetyltransferase</fullName>
    </submittedName>
</protein>
<dbReference type="EMBL" id="VFOW01000001">
    <property type="protein sequence ID" value="TQL74975.1"/>
    <property type="molecule type" value="Genomic_DNA"/>
</dbReference>
<dbReference type="InParanoid" id="A0A543AR17"/>
<dbReference type="Proteomes" id="UP000317043">
    <property type="component" value="Unassembled WGS sequence"/>
</dbReference>
<organism evidence="2 3">
    <name type="scientific">Stackebrandtia endophytica</name>
    <dbReference type="NCBI Taxonomy" id="1496996"/>
    <lineage>
        <taxon>Bacteria</taxon>
        <taxon>Bacillati</taxon>
        <taxon>Actinomycetota</taxon>
        <taxon>Actinomycetes</taxon>
        <taxon>Glycomycetales</taxon>
        <taxon>Glycomycetaceae</taxon>
        <taxon>Stackebrandtia</taxon>
    </lineage>
</organism>
<evidence type="ECO:0000313" key="2">
    <source>
        <dbReference type="EMBL" id="TQL74975.1"/>
    </source>
</evidence>
<dbReference type="AlphaFoldDB" id="A0A543AR17"/>
<sequence>MDGFADPRHAQPVTSWPEHLEIRALTAADADVIAEWRYDGAWRIYDPGVLSTDDGYLAVAGRDGGPLVGYCCGGAEARVPGLAEDPAHLDVGVGMDPRWVGRGHGSTFGATVLTFLRKQADGRGLRAVVQTWNHRSLRLTARLGFTPSGTHTCIQDGRPVEYTVVTLA</sequence>
<feature type="domain" description="N-acetyltransferase" evidence="1">
    <location>
        <begin position="20"/>
        <end position="168"/>
    </location>
</feature>
<keyword evidence="3" id="KW-1185">Reference proteome</keyword>
<dbReference type="InterPro" id="IPR016181">
    <property type="entry name" value="Acyl_CoA_acyltransferase"/>
</dbReference>
<dbReference type="PROSITE" id="PS51186">
    <property type="entry name" value="GNAT"/>
    <property type="match status" value="1"/>
</dbReference>
<comment type="caution">
    <text evidence="2">The sequence shown here is derived from an EMBL/GenBank/DDBJ whole genome shotgun (WGS) entry which is preliminary data.</text>
</comment>
<evidence type="ECO:0000313" key="3">
    <source>
        <dbReference type="Proteomes" id="UP000317043"/>
    </source>
</evidence>
<proteinExistence type="predicted"/>
<dbReference type="GO" id="GO:0016747">
    <property type="term" value="F:acyltransferase activity, transferring groups other than amino-acyl groups"/>
    <property type="evidence" value="ECO:0007669"/>
    <property type="project" value="InterPro"/>
</dbReference>
<reference evidence="2 3" key="1">
    <citation type="submission" date="2019-06" db="EMBL/GenBank/DDBJ databases">
        <title>Sequencing the genomes of 1000 actinobacteria strains.</title>
        <authorList>
            <person name="Klenk H.-P."/>
        </authorList>
    </citation>
    <scope>NUCLEOTIDE SEQUENCE [LARGE SCALE GENOMIC DNA]</scope>
    <source>
        <strain evidence="2 3">DSM 45928</strain>
    </source>
</reference>
<dbReference type="InterPro" id="IPR000182">
    <property type="entry name" value="GNAT_dom"/>
</dbReference>
<evidence type="ECO:0000259" key="1">
    <source>
        <dbReference type="PROSITE" id="PS51186"/>
    </source>
</evidence>
<dbReference type="Gene3D" id="3.40.630.30">
    <property type="match status" value="1"/>
</dbReference>
<accession>A0A543AR17</accession>
<gene>
    <name evidence="2" type="ORF">FB566_0466</name>
</gene>
<dbReference type="SUPFAM" id="SSF55729">
    <property type="entry name" value="Acyl-CoA N-acyltransferases (Nat)"/>
    <property type="match status" value="1"/>
</dbReference>